<dbReference type="Pfam" id="PF01565">
    <property type="entry name" value="FAD_binding_4"/>
    <property type="match status" value="1"/>
</dbReference>
<dbReference type="Gene3D" id="3.30.465.10">
    <property type="match status" value="1"/>
</dbReference>
<comment type="similarity">
    <text evidence="2">Belongs to the FAD-binding oxidoreductase/transferase type 4 family.</text>
</comment>
<dbReference type="Gene3D" id="1.10.45.10">
    <property type="entry name" value="Vanillyl-alcohol Oxidase, Chain A, domain 4"/>
    <property type="match status" value="1"/>
</dbReference>
<dbReference type="SUPFAM" id="SSF56176">
    <property type="entry name" value="FAD-binding/transporter-associated domain-like"/>
    <property type="match status" value="1"/>
</dbReference>
<organism evidence="7 8">
    <name type="scientific">Rhodococcus opacus</name>
    <name type="common">Nocardia opaca</name>
    <dbReference type="NCBI Taxonomy" id="37919"/>
    <lineage>
        <taxon>Bacteria</taxon>
        <taxon>Bacillati</taxon>
        <taxon>Actinomycetota</taxon>
        <taxon>Actinomycetes</taxon>
        <taxon>Mycobacteriales</taxon>
        <taxon>Nocardiaceae</taxon>
        <taxon>Rhodococcus</taxon>
    </lineage>
</organism>
<evidence type="ECO:0000256" key="3">
    <source>
        <dbReference type="ARBA" id="ARBA00022630"/>
    </source>
</evidence>
<dbReference type="PROSITE" id="PS51387">
    <property type="entry name" value="FAD_PCMH"/>
    <property type="match status" value="1"/>
</dbReference>
<keyword evidence="3" id="KW-0285">Flavoprotein</keyword>
<dbReference type="InterPro" id="IPR036318">
    <property type="entry name" value="FAD-bd_PCMH-like_sf"/>
</dbReference>
<sequence length="463" mass="48642">MTGTLHSTAPSTAVLAALPAACTTTDPAVLDAYSRDQASWAPHGTPVALVRPTTADEVQQTVRTCYDHHVPVVARGAGTGLAGAANAVDGAVVISFEKMNRIKKIDILERYAVVEPGVVNDDLRAACAAEGLWYPPDPASSPWSTLGGNVATNAGGLCCVKYGVTRDYVLALDIVTGTGERTQVGRRTAKGVAEYDLVGLLTGSEGTLALATEITVRLRPLQTPPSTIIGSFDSTVDAGNAVRAVARAGLTPAALELMDRHCLEAIDRWKRMDLSTDANVLLLARTDTPGDSGIEEADAIVQCFTDSGATWATRSSDPDEAEALFAARKLAYPAVERLGNVLTEDVCVPKDQLPAMLAAVEEIAHRNDTYVATIAHAGDGNLHPLIVTTPGDADQETRARRAFEEIMDVALDLGGTITGEHGIGTLKMAGLARELPAAVQQMQTAIKNALDPRGILNPGKVLQ</sequence>
<dbReference type="Proteomes" id="UP000239290">
    <property type="component" value="Unassembled WGS sequence"/>
</dbReference>
<dbReference type="GO" id="GO:0071949">
    <property type="term" value="F:FAD binding"/>
    <property type="evidence" value="ECO:0007669"/>
    <property type="project" value="InterPro"/>
</dbReference>
<dbReference type="EMBL" id="PUIO01000062">
    <property type="protein sequence ID" value="PQP16570.1"/>
    <property type="molecule type" value="Genomic_DNA"/>
</dbReference>
<dbReference type="InterPro" id="IPR016171">
    <property type="entry name" value="Vanillyl_alc_oxidase_C-sub2"/>
</dbReference>
<comment type="caution">
    <text evidence="7">The sequence shown here is derived from an EMBL/GenBank/DDBJ whole genome shotgun (WGS) entry which is preliminary data.</text>
</comment>
<dbReference type="InterPro" id="IPR016164">
    <property type="entry name" value="FAD-linked_Oxase-like_C"/>
</dbReference>
<dbReference type="Gene3D" id="3.30.70.2740">
    <property type="match status" value="1"/>
</dbReference>
<dbReference type="InterPro" id="IPR016169">
    <property type="entry name" value="FAD-bd_PCMH_sub2"/>
</dbReference>
<dbReference type="InterPro" id="IPR006094">
    <property type="entry name" value="Oxid_FAD_bind_N"/>
</dbReference>
<dbReference type="InterPro" id="IPR004113">
    <property type="entry name" value="FAD-bd_oxidored_4_C"/>
</dbReference>
<gene>
    <name evidence="7" type="ORF">C5613_35865</name>
</gene>
<dbReference type="FunFam" id="3.30.70.2740:FF:000001">
    <property type="entry name" value="D-lactate dehydrogenase mitochondrial"/>
    <property type="match status" value="1"/>
</dbReference>
<dbReference type="SUPFAM" id="SSF55103">
    <property type="entry name" value="FAD-linked oxidases, C-terminal domain"/>
    <property type="match status" value="1"/>
</dbReference>
<evidence type="ECO:0000259" key="6">
    <source>
        <dbReference type="PROSITE" id="PS51387"/>
    </source>
</evidence>
<comment type="cofactor">
    <cofactor evidence="1">
        <name>FAD</name>
        <dbReference type="ChEBI" id="CHEBI:57692"/>
    </cofactor>
</comment>
<evidence type="ECO:0000313" key="8">
    <source>
        <dbReference type="Proteomes" id="UP000239290"/>
    </source>
</evidence>
<keyword evidence="4" id="KW-0274">FAD</keyword>
<dbReference type="InterPro" id="IPR016166">
    <property type="entry name" value="FAD-bd_PCMH"/>
</dbReference>
<evidence type="ECO:0000256" key="1">
    <source>
        <dbReference type="ARBA" id="ARBA00001974"/>
    </source>
</evidence>
<dbReference type="InterPro" id="IPR051914">
    <property type="entry name" value="FAD-linked_OxidoTrans_Type4"/>
</dbReference>
<evidence type="ECO:0000313" key="7">
    <source>
        <dbReference type="EMBL" id="PQP16570.1"/>
    </source>
</evidence>
<feature type="domain" description="FAD-binding PCMH-type" evidence="6">
    <location>
        <begin position="42"/>
        <end position="221"/>
    </location>
</feature>
<dbReference type="PANTHER" id="PTHR42934">
    <property type="entry name" value="GLYCOLATE OXIDASE SUBUNIT GLCD"/>
    <property type="match status" value="1"/>
</dbReference>
<dbReference type="PANTHER" id="PTHR42934:SF2">
    <property type="entry name" value="GLYCOLATE OXIDASE SUBUNIT GLCD"/>
    <property type="match status" value="1"/>
</dbReference>
<evidence type="ECO:0000256" key="4">
    <source>
        <dbReference type="ARBA" id="ARBA00022827"/>
    </source>
</evidence>
<name>A0A2S8IP73_RHOOP</name>
<reference evidence="8" key="1">
    <citation type="submission" date="2018-02" db="EMBL/GenBank/DDBJ databases">
        <title>Draft genome sequencing of Rhodococcus opacus KU647198.</title>
        <authorList>
            <person name="Zheng B.-X."/>
        </authorList>
    </citation>
    <scope>NUCLEOTIDE SEQUENCE [LARGE SCALE GENOMIC DNA]</scope>
    <source>
        <strain evidence="8">04-OD7</strain>
    </source>
</reference>
<accession>A0A2S8IP73</accession>
<dbReference type="RefSeq" id="WP_105421920.1">
    <property type="nucleotide sequence ID" value="NZ_PUIO01000062.1"/>
</dbReference>
<dbReference type="GO" id="GO:0016491">
    <property type="term" value="F:oxidoreductase activity"/>
    <property type="evidence" value="ECO:0007669"/>
    <property type="project" value="UniProtKB-KW"/>
</dbReference>
<evidence type="ECO:0000256" key="5">
    <source>
        <dbReference type="ARBA" id="ARBA00023002"/>
    </source>
</evidence>
<evidence type="ECO:0000256" key="2">
    <source>
        <dbReference type="ARBA" id="ARBA00008000"/>
    </source>
</evidence>
<keyword evidence="5" id="KW-0560">Oxidoreductase</keyword>
<protein>
    <submittedName>
        <fullName evidence="7">FAD-binding oxidoreductase</fullName>
    </submittedName>
</protein>
<dbReference type="AlphaFoldDB" id="A0A2S8IP73"/>
<proteinExistence type="inferred from homology"/>
<dbReference type="FunFam" id="1.10.45.10:FF:000001">
    <property type="entry name" value="D-lactate dehydrogenase mitochondrial"/>
    <property type="match status" value="1"/>
</dbReference>
<dbReference type="Pfam" id="PF02913">
    <property type="entry name" value="FAD-oxidase_C"/>
    <property type="match status" value="1"/>
</dbReference>